<evidence type="ECO:0000313" key="3">
    <source>
        <dbReference type="Proteomes" id="UP001270362"/>
    </source>
</evidence>
<organism evidence="2 3">
    <name type="scientific">Podospora appendiculata</name>
    <dbReference type="NCBI Taxonomy" id="314037"/>
    <lineage>
        <taxon>Eukaryota</taxon>
        <taxon>Fungi</taxon>
        <taxon>Dikarya</taxon>
        <taxon>Ascomycota</taxon>
        <taxon>Pezizomycotina</taxon>
        <taxon>Sordariomycetes</taxon>
        <taxon>Sordariomycetidae</taxon>
        <taxon>Sordariales</taxon>
        <taxon>Podosporaceae</taxon>
        <taxon>Podospora</taxon>
    </lineage>
</organism>
<dbReference type="Proteomes" id="UP001270362">
    <property type="component" value="Unassembled WGS sequence"/>
</dbReference>
<reference evidence="2" key="2">
    <citation type="submission" date="2023-06" db="EMBL/GenBank/DDBJ databases">
        <authorList>
            <consortium name="Lawrence Berkeley National Laboratory"/>
            <person name="Haridas S."/>
            <person name="Hensen N."/>
            <person name="Bonometti L."/>
            <person name="Westerberg I."/>
            <person name="Brannstrom I.O."/>
            <person name="Guillou S."/>
            <person name="Cros-Aarteil S."/>
            <person name="Calhoun S."/>
            <person name="Kuo A."/>
            <person name="Mondo S."/>
            <person name="Pangilinan J."/>
            <person name="Riley R."/>
            <person name="Labutti K."/>
            <person name="Andreopoulos B."/>
            <person name="Lipzen A."/>
            <person name="Chen C."/>
            <person name="Yanf M."/>
            <person name="Daum C."/>
            <person name="Ng V."/>
            <person name="Clum A."/>
            <person name="Steindorff A."/>
            <person name="Ohm R."/>
            <person name="Martin F."/>
            <person name="Silar P."/>
            <person name="Natvig D."/>
            <person name="Lalanne C."/>
            <person name="Gautier V."/>
            <person name="Ament-Velasquez S.L."/>
            <person name="Kruys A."/>
            <person name="Hutchinson M.I."/>
            <person name="Powell A.J."/>
            <person name="Barry K."/>
            <person name="Miller A.N."/>
            <person name="Grigoriev I.V."/>
            <person name="Debuchy R."/>
            <person name="Gladieux P."/>
            <person name="Thoren M.H."/>
            <person name="Johannesson H."/>
        </authorList>
    </citation>
    <scope>NUCLEOTIDE SEQUENCE</scope>
    <source>
        <strain evidence="2">CBS 314.62</strain>
    </source>
</reference>
<evidence type="ECO:0000313" key="2">
    <source>
        <dbReference type="EMBL" id="KAK3692387.1"/>
    </source>
</evidence>
<accession>A0AAE0XFA9</accession>
<feature type="transmembrane region" description="Helical" evidence="1">
    <location>
        <begin position="51"/>
        <end position="69"/>
    </location>
</feature>
<keyword evidence="1" id="KW-0812">Transmembrane</keyword>
<proteinExistence type="predicted"/>
<dbReference type="EMBL" id="JAULSO010000001">
    <property type="protein sequence ID" value="KAK3692387.1"/>
    <property type="molecule type" value="Genomic_DNA"/>
</dbReference>
<reference evidence="2" key="1">
    <citation type="journal article" date="2023" name="Mol. Phylogenet. Evol.">
        <title>Genome-scale phylogeny and comparative genomics of the fungal order Sordariales.</title>
        <authorList>
            <person name="Hensen N."/>
            <person name="Bonometti L."/>
            <person name="Westerberg I."/>
            <person name="Brannstrom I.O."/>
            <person name="Guillou S."/>
            <person name="Cros-Aarteil S."/>
            <person name="Calhoun S."/>
            <person name="Haridas S."/>
            <person name="Kuo A."/>
            <person name="Mondo S."/>
            <person name="Pangilinan J."/>
            <person name="Riley R."/>
            <person name="LaButti K."/>
            <person name="Andreopoulos B."/>
            <person name="Lipzen A."/>
            <person name="Chen C."/>
            <person name="Yan M."/>
            <person name="Daum C."/>
            <person name="Ng V."/>
            <person name="Clum A."/>
            <person name="Steindorff A."/>
            <person name="Ohm R.A."/>
            <person name="Martin F."/>
            <person name="Silar P."/>
            <person name="Natvig D.O."/>
            <person name="Lalanne C."/>
            <person name="Gautier V."/>
            <person name="Ament-Velasquez S.L."/>
            <person name="Kruys A."/>
            <person name="Hutchinson M.I."/>
            <person name="Powell A.J."/>
            <person name="Barry K."/>
            <person name="Miller A.N."/>
            <person name="Grigoriev I.V."/>
            <person name="Debuchy R."/>
            <person name="Gladieux P."/>
            <person name="Hiltunen Thoren M."/>
            <person name="Johannesson H."/>
        </authorList>
    </citation>
    <scope>NUCLEOTIDE SEQUENCE</scope>
    <source>
        <strain evidence="2">CBS 314.62</strain>
    </source>
</reference>
<feature type="transmembrane region" description="Helical" evidence="1">
    <location>
        <begin position="21"/>
        <end position="39"/>
    </location>
</feature>
<name>A0AAE0XFA9_9PEZI</name>
<dbReference type="AlphaFoldDB" id="A0AAE0XFA9"/>
<keyword evidence="1" id="KW-1133">Transmembrane helix</keyword>
<gene>
    <name evidence="2" type="ORF">B0T22DRAFT_12264</name>
</gene>
<evidence type="ECO:0000256" key="1">
    <source>
        <dbReference type="SAM" id="Phobius"/>
    </source>
</evidence>
<keyword evidence="3" id="KW-1185">Reference proteome</keyword>
<keyword evidence="1" id="KW-0472">Membrane</keyword>
<sequence length="70" mass="8318">MNCRIHTYKITRACKECASHLVAWYSILAKGMMIAWWRICWSVVERIAADIAPIFFLHFLYFVDMLIFCV</sequence>
<comment type="caution">
    <text evidence="2">The sequence shown here is derived from an EMBL/GenBank/DDBJ whole genome shotgun (WGS) entry which is preliminary data.</text>
</comment>
<protein>
    <submittedName>
        <fullName evidence="2">Uncharacterized protein</fullName>
    </submittedName>
</protein>